<keyword evidence="3" id="KW-1185">Reference proteome</keyword>
<name>A0AAV4HR09_9GAST</name>
<comment type="caution">
    <text evidence="2">The sequence shown here is derived from an EMBL/GenBank/DDBJ whole genome shotgun (WGS) entry which is preliminary data.</text>
</comment>
<gene>
    <name evidence="2" type="ORF">ElyMa_006387400</name>
</gene>
<organism evidence="2 3">
    <name type="scientific">Elysia marginata</name>
    <dbReference type="NCBI Taxonomy" id="1093978"/>
    <lineage>
        <taxon>Eukaryota</taxon>
        <taxon>Metazoa</taxon>
        <taxon>Spiralia</taxon>
        <taxon>Lophotrochozoa</taxon>
        <taxon>Mollusca</taxon>
        <taxon>Gastropoda</taxon>
        <taxon>Heterobranchia</taxon>
        <taxon>Euthyneura</taxon>
        <taxon>Panpulmonata</taxon>
        <taxon>Sacoglossa</taxon>
        <taxon>Placobranchoidea</taxon>
        <taxon>Plakobranchidae</taxon>
        <taxon>Elysia</taxon>
    </lineage>
</organism>
<evidence type="ECO:0000256" key="1">
    <source>
        <dbReference type="SAM" id="MobiDB-lite"/>
    </source>
</evidence>
<protein>
    <submittedName>
        <fullName evidence="2">Uncharacterized protein</fullName>
    </submittedName>
</protein>
<evidence type="ECO:0000313" key="3">
    <source>
        <dbReference type="Proteomes" id="UP000762676"/>
    </source>
</evidence>
<accession>A0AAV4HR09</accession>
<proteinExistence type="predicted"/>
<evidence type="ECO:0000313" key="2">
    <source>
        <dbReference type="EMBL" id="GFR99994.1"/>
    </source>
</evidence>
<dbReference type="EMBL" id="BMAT01012827">
    <property type="protein sequence ID" value="GFR99994.1"/>
    <property type="molecule type" value="Genomic_DNA"/>
</dbReference>
<feature type="region of interest" description="Disordered" evidence="1">
    <location>
        <begin position="1"/>
        <end position="91"/>
    </location>
</feature>
<dbReference type="Proteomes" id="UP000762676">
    <property type="component" value="Unassembled WGS sequence"/>
</dbReference>
<dbReference type="AlphaFoldDB" id="A0AAV4HR09"/>
<sequence>MKRVQAMVSGKKKQCTKVSKPDISGPVNNTGKMADSSQPGQISTTGGGGGGQTSEPTPGVLKSGPRSPQPGTRRAAASLETSPGVARRGNASKIPVSINKQRYSQIIASVGAACTAFLKVNVERPSSDQLLLLSAVWRELGTCGKVSLKCLDMLTLPRDG</sequence>
<reference evidence="2 3" key="1">
    <citation type="journal article" date="2021" name="Elife">
        <title>Chloroplast acquisition without the gene transfer in kleptoplastic sea slugs, Plakobranchus ocellatus.</title>
        <authorList>
            <person name="Maeda T."/>
            <person name="Takahashi S."/>
            <person name="Yoshida T."/>
            <person name="Shimamura S."/>
            <person name="Takaki Y."/>
            <person name="Nagai Y."/>
            <person name="Toyoda A."/>
            <person name="Suzuki Y."/>
            <person name="Arimoto A."/>
            <person name="Ishii H."/>
            <person name="Satoh N."/>
            <person name="Nishiyama T."/>
            <person name="Hasebe M."/>
            <person name="Maruyama T."/>
            <person name="Minagawa J."/>
            <person name="Obokata J."/>
            <person name="Shigenobu S."/>
        </authorList>
    </citation>
    <scope>NUCLEOTIDE SEQUENCE [LARGE SCALE GENOMIC DNA]</scope>
</reference>